<feature type="compositionally biased region" description="Polar residues" evidence="1">
    <location>
        <begin position="283"/>
        <end position="295"/>
    </location>
</feature>
<proteinExistence type="predicted"/>
<dbReference type="EMBL" id="RCHS01002151">
    <property type="protein sequence ID" value="RMX49288.1"/>
    <property type="molecule type" value="Genomic_DNA"/>
</dbReference>
<dbReference type="AlphaFoldDB" id="A0A3M6U744"/>
<keyword evidence="3" id="KW-1185">Reference proteome</keyword>
<gene>
    <name evidence="2" type="ORF">pdam_00011250</name>
</gene>
<sequence>MNKLKENKLSITMKEALARNSLAENKMKASVNAISTDSKKSLQNLEFYKQKYEKRQRELQNEKQRMLHWGSGDERKISAPACMVTVVDVSTGELITDSQRVSSATSRERSLSMSAKLPSLLGDVIGRKSPDPVGNTKQGGLTLPVIGPQRRYSATILTGTPSSGLIVPTMQANDGQTRSAPSSPCAIRRKLARPSSAKNSILKTPPSRELDGILSLLDKVREKQVPDLEEAMALLREQRWLEQKRSAEETAEKEEKLVKKSGASPDEAPDDPSSRKISIPGTAFTSTPVVSEQSAKNSCDVTTLEESFHKVKFCKYLRTPSLPDEEEKLPDELIPKSLIVGHTQWLPGDSRATHRN</sequence>
<feature type="region of interest" description="Disordered" evidence="1">
    <location>
        <begin position="246"/>
        <end position="295"/>
    </location>
</feature>
<evidence type="ECO:0000313" key="3">
    <source>
        <dbReference type="Proteomes" id="UP000275408"/>
    </source>
</evidence>
<evidence type="ECO:0000256" key="1">
    <source>
        <dbReference type="SAM" id="MobiDB-lite"/>
    </source>
</evidence>
<reference evidence="2 3" key="1">
    <citation type="journal article" date="2018" name="Sci. Rep.">
        <title>Comparative analysis of the Pocillopora damicornis genome highlights role of immune system in coral evolution.</title>
        <authorList>
            <person name="Cunning R."/>
            <person name="Bay R.A."/>
            <person name="Gillette P."/>
            <person name="Baker A.C."/>
            <person name="Traylor-Knowles N."/>
        </authorList>
    </citation>
    <scope>NUCLEOTIDE SEQUENCE [LARGE SCALE GENOMIC DNA]</scope>
    <source>
        <strain evidence="2">RSMAS</strain>
        <tissue evidence="2">Whole animal</tissue>
    </source>
</reference>
<dbReference type="Proteomes" id="UP000275408">
    <property type="component" value="Unassembled WGS sequence"/>
</dbReference>
<accession>A0A3M6U744</accession>
<evidence type="ECO:0000313" key="2">
    <source>
        <dbReference type="EMBL" id="RMX49288.1"/>
    </source>
</evidence>
<feature type="compositionally biased region" description="Basic and acidic residues" evidence="1">
    <location>
        <begin position="246"/>
        <end position="258"/>
    </location>
</feature>
<comment type="caution">
    <text evidence="2">The sequence shown here is derived from an EMBL/GenBank/DDBJ whole genome shotgun (WGS) entry which is preliminary data.</text>
</comment>
<name>A0A3M6U744_POCDA</name>
<protein>
    <submittedName>
        <fullName evidence="2">Uncharacterized protein</fullName>
    </submittedName>
</protein>
<organism evidence="2 3">
    <name type="scientific">Pocillopora damicornis</name>
    <name type="common">Cauliflower coral</name>
    <name type="synonym">Millepora damicornis</name>
    <dbReference type="NCBI Taxonomy" id="46731"/>
    <lineage>
        <taxon>Eukaryota</taxon>
        <taxon>Metazoa</taxon>
        <taxon>Cnidaria</taxon>
        <taxon>Anthozoa</taxon>
        <taxon>Hexacorallia</taxon>
        <taxon>Scleractinia</taxon>
        <taxon>Astrocoeniina</taxon>
        <taxon>Pocilloporidae</taxon>
        <taxon>Pocillopora</taxon>
    </lineage>
</organism>